<evidence type="ECO:0000313" key="3">
    <source>
        <dbReference type="Proteomes" id="UP000824120"/>
    </source>
</evidence>
<feature type="non-terminal residue" evidence="2">
    <location>
        <position position="1"/>
    </location>
</feature>
<dbReference type="EMBL" id="JACXVP010000004">
    <property type="protein sequence ID" value="KAG5610707.1"/>
    <property type="molecule type" value="Genomic_DNA"/>
</dbReference>
<protein>
    <submittedName>
        <fullName evidence="2">Uncharacterized protein</fullName>
    </submittedName>
</protein>
<feature type="compositionally biased region" description="Basic and acidic residues" evidence="1">
    <location>
        <begin position="49"/>
        <end position="60"/>
    </location>
</feature>
<feature type="region of interest" description="Disordered" evidence="1">
    <location>
        <begin position="1"/>
        <end position="22"/>
    </location>
</feature>
<reference evidence="2 3" key="1">
    <citation type="submission" date="2020-09" db="EMBL/GenBank/DDBJ databases">
        <title>De no assembly of potato wild relative species, Solanum commersonii.</title>
        <authorList>
            <person name="Cho K."/>
        </authorList>
    </citation>
    <scope>NUCLEOTIDE SEQUENCE [LARGE SCALE GENOMIC DNA]</scope>
    <source>
        <strain evidence="2">LZ3.2</strain>
        <tissue evidence="2">Leaf</tissue>
    </source>
</reference>
<keyword evidence="3" id="KW-1185">Reference proteome</keyword>
<evidence type="ECO:0000313" key="2">
    <source>
        <dbReference type="EMBL" id="KAG5610707.1"/>
    </source>
</evidence>
<accession>A0A9J5ZCM0</accession>
<proteinExistence type="predicted"/>
<evidence type="ECO:0000256" key="1">
    <source>
        <dbReference type="SAM" id="MobiDB-lite"/>
    </source>
</evidence>
<comment type="caution">
    <text evidence="2">The sequence shown here is derived from an EMBL/GenBank/DDBJ whole genome shotgun (WGS) entry which is preliminary data.</text>
</comment>
<dbReference type="AlphaFoldDB" id="A0A9J5ZCM0"/>
<dbReference type="Proteomes" id="UP000824120">
    <property type="component" value="Chromosome 4"/>
</dbReference>
<sequence length="139" mass="15593">GGDDCCGGRGREEGDGNNGGKRGRIREWWQWRKNCGCGRGESGDDDDYDGRRGGDGSGRRVERREDHGFFFYIASAQNPESLSYFYEVSNTPASLELAASIALKTGCGRWKSRLVAREVLLQWYFEKQPLLVLLIFSTS</sequence>
<name>A0A9J5ZCM0_SOLCO</name>
<gene>
    <name evidence="2" type="ORF">H5410_021988</name>
</gene>
<organism evidence="2 3">
    <name type="scientific">Solanum commersonii</name>
    <name type="common">Commerson's wild potato</name>
    <name type="synonym">Commerson's nightshade</name>
    <dbReference type="NCBI Taxonomy" id="4109"/>
    <lineage>
        <taxon>Eukaryota</taxon>
        <taxon>Viridiplantae</taxon>
        <taxon>Streptophyta</taxon>
        <taxon>Embryophyta</taxon>
        <taxon>Tracheophyta</taxon>
        <taxon>Spermatophyta</taxon>
        <taxon>Magnoliopsida</taxon>
        <taxon>eudicotyledons</taxon>
        <taxon>Gunneridae</taxon>
        <taxon>Pentapetalae</taxon>
        <taxon>asterids</taxon>
        <taxon>lamiids</taxon>
        <taxon>Solanales</taxon>
        <taxon>Solanaceae</taxon>
        <taxon>Solanoideae</taxon>
        <taxon>Solaneae</taxon>
        <taxon>Solanum</taxon>
    </lineage>
</organism>
<feature type="region of interest" description="Disordered" evidence="1">
    <location>
        <begin position="36"/>
        <end position="60"/>
    </location>
</feature>